<comment type="caution">
    <text evidence="1">The sequence shown here is derived from an EMBL/GenBank/DDBJ whole genome shotgun (WGS) entry which is preliminary data.</text>
</comment>
<dbReference type="AlphaFoldDB" id="A0A1U7NQX7"/>
<dbReference type="Proteomes" id="UP000186705">
    <property type="component" value="Unassembled WGS sequence"/>
</dbReference>
<reference evidence="1 2" key="1">
    <citation type="submission" date="2016-11" db="EMBL/GenBank/DDBJ databases">
        <title>Description of two novel members of the family Erysipelotrichaceae: Ileibacterium lipovorans gen. nov., sp. nov. and Dubosiella newyorkensis, gen. nov., sp. nov.</title>
        <authorList>
            <person name="Cox L.M."/>
            <person name="Sohn J."/>
            <person name="Tyrrell K.L."/>
            <person name="Citron D.M."/>
            <person name="Lawson P.A."/>
            <person name="Patel N.B."/>
            <person name="Iizumi T."/>
            <person name="Perez-Perez G.I."/>
            <person name="Goldstein E.J."/>
            <person name="Blaser M.J."/>
        </authorList>
    </citation>
    <scope>NUCLEOTIDE SEQUENCE [LARGE SCALE GENOMIC DNA]</scope>
    <source>
        <strain evidence="1 2">NYU-BL-A4</strain>
    </source>
</reference>
<feature type="non-terminal residue" evidence="1">
    <location>
        <position position="1"/>
    </location>
</feature>
<evidence type="ECO:0008006" key="3">
    <source>
        <dbReference type="Google" id="ProtNLM"/>
    </source>
</evidence>
<name>A0A1U7NQX7_9FIRM</name>
<evidence type="ECO:0000313" key="2">
    <source>
        <dbReference type="Proteomes" id="UP000186705"/>
    </source>
</evidence>
<sequence length="88" mass="10407">MEKIGEEKVRTRVIIEEPKIRIEEIYTETYVCPSCRQDGEDVGFSINGASLKPLKIQVVECHKKNNLNSRMRRNEKWQNIMTENLKNR</sequence>
<gene>
    <name evidence="1" type="ORF">BO225_00015</name>
</gene>
<proteinExistence type="predicted"/>
<dbReference type="STRING" id="1862672.BO225_00015"/>
<keyword evidence="2" id="KW-1185">Reference proteome</keyword>
<dbReference type="EMBL" id="MPKA01000002">
    <property type="protein sequence ID" value="OLU48035.1"/>
    <property type="molecule type" value="Genomic_DNA"/>
</dbReference>
<accession>A0A1U7NQX7</accession>
<protein>
    <recommendedName>
        <fullName evidence="3">Transposase IS66 zinc-finger binding domain-containing protein</fullName>
    </recommendedName>
</protein>
<evidence type="ECO:0000313" key="1">
    <source>
        <dbReference type="EMBL" id="OLU48035.1"/>
    </source>
</evidence>
<dbReference type="GeneID" id="78274345"/>
<dbReference type="RefSeq" id="WP_143356699.1">
    <property type="nucleotide sequence ID" value="NZ_MPKA01000002.1"/>
</dbReference>
<organism evidence="1 2">
    <name type="scientific">Dubosiella newyorkensis</name>
    <dbReference type="NCBI Taxonomy" id="1862672"/>
    <lineage>
        <taxon>Bacteria</taxon>
        <taxon>Bacillati</taxon>
        <taxon>Bacillota</taxon>
        <taxon>Erysipelotrichia</taxon>
        <taxon>Erysipelotrichales</taxon>
        <taxon>Erysipelotrichaceae</taxon>
        <taxon>Dubosiella</taxon>
    </lineage>
</organism>